<dbReference type="Pfam" id="PF04286">
    <property type="entry name" value="DUF445"/>
    <property type="match status" value="2"/>
</dbReference>
<organism evidence="6 7">
    <name type="scientific">Fusobacterium necrophorum subsp. funduliforme B35</name>
    <dbReference type="NCBI Taxonomy" id="1226633"/>
    <lineage>
        <taxon>Bacteria</taxon>
        <taxon>Fusobacteriati</taxon>
        <taxon>Fusobacteriota</taxon>
        <taxon>Fusobacteriia</taxon>
        <taxon>Fusobacteriales</taxon>
        <taxon>Fusobacteriaceae</taxon>
        <taxon>Fusobacterium</taxon>
    </lineage>
</organism>
<evidence type="ECO:0000256" key="3">
    <source>
        <dbReference type="ARBA" id="ARBA00022692"/>
    </source>
</evidence>
<gene>
    <name evidence="6" type="ORF">C095_00880</name>
</gene>
<evidence type="ECO:0008006" key="8">
    <source>
        <dbReference type="Google" id="ProtNLM"/>
    </source>
</evidence>
<dbReference type="Proteomes" id="UP000031184">
    <property type="component" value="Unassembled WGS sequence"/>
</dbReference>
<protein>
    <recommendedName>
        <fullName evidence="8">DUF445 domain-containing protein</fullName>
    </recommendedName>
</protein>
<dbReference type="PATRIC" id="fig|1226633.4.peg.171"/>
<evidence type="ECO:0000256" key="5">
    <source>
        <dbReference type="ARBA" id="ARBA00023136"/>
    </source>
</evidence>
<keyword evidence="5" id="KW-0472">Membrane</keyword>
<evidence type="ECO:0000256" key="4">
    <source>
        <dbReference type="ARBA" id="ARBA00022989"/>
    </source>
</evidence>
<dbReference type="EMBL" id="AUZI01000007">
    <property type="protein sequence ID" value="KID50229.1"/>
    <property type="molecule type" value="Genomic_DNA"/>
</dbReference>
<comment type="caution">
    <text evidence="6">The sequence shown here is derived from an EMBL/GenBank/DDBJ whole genome shotgun (WGS) entry which is preliminary data.</text>
</comment>
<keyword evidence="3" id="KW-0812">Transmembrane</keyword>
<sequence length="201" mass="23480">MLLRWLMMVLIGAWIGWITNWLAIKMLFHPYEEKRFLCFRIQGVIPKRKKDIGSGIARVVEQELLSLRELLEQMDTELIFRNIEKRMDEYLEENLEKEIQKAFPFAAMFLGKDSLEKIKTLVKQGVLSRKEEICSAFTSHLEENIDIQKMISDKIASFSFQKVEEIIFSLAKKELKHIEWVGAVLGAVIGGLQFLLFSYFS</sequence>
<accession>A0A017H5I3</accession>
<evidence type="ECO:0000256" key="2">
    <source>
        <dbReference type="ARBA" id="ARBA00008053"/>
    </source>
</evidence>
<dbReference type="PANTHER" id="PTHR35791:SF1">
    <property type="entry name" value="UPF0754 MEMBRANE PROTEIN YHEB"/>
    <property type="match status" value="1"/>
</dbReference>
<reference evidence="6 7" key="1">
    <citation type="submission" date="2013-08" db="EMBL/GenBank/DDBJ databases">
        <title>An opportunistic ruminal bacterium that causes liver abscesses in cattle.</title>
        <authorList>
            <person name="Benahmed F.H."/>
            <person name="Rasmussen M."/>
            <person name="Harbottle H."/>
            <person name="Soppet D."/>
            <person name="Nagaraja T.G."/>
            <person name="Davidson M."/>
        </authorList>
    </citation>
    <scope>NUCLEOTIDE SEQUENCE [LARGE SCALE GENOMIC DNA]</scope>
    <source>
        <strain evidence="6 7">B35</strain>
    </source>
</reference>
<name>A0A017H5I3_9FUSO</name>
<evidence type="ECO:0000256" key="1">
    <source>
        <dbReference type="ARBA" id="ARBA00004308"/>
    </source>
</evidence>
<evidence type="ECO:0000313" key="7">
    <source>
        <dbReference type="Proteomes" id="UP000031184"/>
    </source>
</evidence>
<comment type="subcellular location">
    <subcellularLocation>
        <location evidence="1">Endomembrane system</location>
    </subcellularLocation>
</comment>
<evidence type="ECO:0000313" key="6">
    <source>
        <dbReference type="EMBL" id="KID50229.1"/>
    </source>
</evidence>
<dbReference type="RefSeq" id="WP_039120948.1">
    <property type="nucleotide sequence ID" value="NZ_AOJP01000009.1"/>
</dbReference>
<dbReference type="OrthoDB" id="9787430at2"/>
<dbReference type="PANTHER" id="PTHR35791">
    <property type="entry name" value="UPF0754 MEMBRANE PROTEIN YHEB"/>
    <property type="match status" value="1"/>
</dbReference>
<dbReference type="GO" id="GO:0012505">
    <property type="term" value="C:endomembrane system"/>
    <property type="evidence" value="ECO:0007669"/>
    <property type="project" value="UniProtKB-SubCell"/>
</dbReference>
<dbReference type="AlphaFoldDB" id="A0A017H5I3"/>
<keyword evidence="4" id="KW-1133">Transmembrane helix</keyword>
<dbReference type="InterPro" id="IPR007383">
    <property type="entry name" value="DUF445"/>
</dbReference>
<proteinExistence type="inferred from homology"/>
<comment type="similarity">
    <text evidence="2">Belongs to the UPF0754 family.</text>
</comment>